<dbReference type="Proteomes" id="UP000640052">
    <property type="component" value="Unassembled WGS sequence"/>
</dbReference>
<protein>
    <recommendedName>
        <fullName evidence="2">TIR domain-containing protein</fullName>
    </recommendedName>
</protein>
<dbReference type="SUPFAM" id="SSF52200">
    <property type="entry name" value="Toll/Interleukin receptor TIR domain"/>
    <property type="match status" value="1"/>
</dbReference>
<feature type="region of interest" description="Disordered" evidence="1">
    <location>
        <begin position="396"/>
        <end position="419"/>
    </location>
</feature>
<organism evidence="3 4">
    <name type="scientific">Acrocarpospora phusangensis</name>
    <dbReference type="NCBI Taxonomy" id="1070424"/>
    <lineage>
        <taxon>Bacteria</taxon>
        <taxon>Bacillati</taxon>
        <taxon>Actinomycetota</taxon>
        <taxon>Actinomycetes</taxon>
        <taxon>Streptosporangiales</taxon>
        <taxon>Streptosporangiaceae</taxon>
        <taxon>Acrocarpospora</taxon>
    </lineage>
</organism>
<sequence length="419" mass="47014">MAGSHTSHTHPPYFFLSYAHTPPSRDNGVNPDRDVATFFEDLCQEILHHTEFPAGIPVGFMDTGLRNGDAWQERLAMQLAICRVFVPLYSRRYFSSEYCGKEWAAFDLRRRASGADDRPPPEAIVPAFWVPVPDFELPEAVRHIQFKDEALGWQYLKYGIRGLMRINRLRDEYHLTVDALAKRVINLAEEVRLPSREPCDLAAIKSPFQPDIFRITVVAPDARTLPTGRNRVFYGPAATDWHPYRAISSRSLADSAAEVVRSFQFKPDVGSLNDHRGDLLADEASPCPAVVIVDPWATLDARCHEFLKALDRRNKAWVGVMVVWNDDDEQLLEAGEELRRGLGSAFPVKTHQGRLSAKDVLHGISGLAQFESVLRQVIQALRASYIREAPAFPPKVPGSPRPHLLAPACPTDPAEPREA</sequence>
<dbReference type="NCBIfam" id="NF040588">
    <property type="entry name" value="FxsC_Nterm"/>
    <property type="match status" value="1"/>
</dbReference>
<dbReference type="Gene3D" id="3.40.50.10140">
    <property type="entry name" value="Toll/interleukin-1 receptor homology (TIR) domain"/>
    <property type="match status" value="1"/>
</dbReference>
<dbReference type="InterPro" id="IPR035897">
    <property type="entry name" value="Toll_tir_struct_dom_sf"/>
</dbReference>
<dbReference type="Pfam" id="PF13676">
    <property type="entry name" value="TIR_2"/>
    <property type="match status" value="1"/>
</dbReference>
<evidence type="ECO:0000259" key="2">
    <source>
        <dbReference type="Pfam" id="PF13676"/>
    </source>
</evidence>
<evidence type="ECO:0000256" key="1">
    <source>
        <dbReference type="SAM" id="MobiDB-lite"/>
    </source>
</evidence>
<dbReference type="EMBL" id="BOOA01000008">
    <property type="protein sequence ID" value="GIH23140.1"/>
    <property type="molecule type" value="Genomic_DNA"/>
</dbReference>
<reference evidence="3" key="1">
    <citation type="submission" date="2021-01" db="EMBL/GenBank/DDBJ databases">
        <title>Whole genome shotgun sequence of Acrocarpospora phusangensis NBRC 108782.</title>
        <authorList>
            <person name="Komaki H."/>
            <person name="Tamura T."/>
        </authorList>
    </citation>
    <scope>NUCLEOTIDE SEQUENCE</scope>
    <source>
        <strain evidence="3">NBRC 108782</strain>
    </source>
</reference>
<dbReference type="AlphaFoldDB" id="A0A919QAJ7"/>
<accession>A0A919QAJ7</accession>
<dbReference type="GO" id="GO:0007165">
    <property type="term" value="P:signal transduction"/>
    <property type="evidence" value="ECO:0007669"/>
    <property type="project" value="InterPro"/>
</dbReference>
<dbReference type="InterPro" id="IPR000157">
    <property type="entry name" value="TIR_dom"/>
</dbReference>
<proteinExistence type="predicted"/>
<feature type="domain" description="TIR" evidence="2">
    <location>
        <begin position="54"/>
        <end position="146"/>
    </location>
</feature>
<comment type="caution">
    <text evidence="3">The sequence shown here is derived from an EMBL/GenBank/DDBJ whole genome shotgun (WGS) entry which is preliminary data.</text>
</comment>
<evidence type="ECO:0000313" key="4">
    <source>
        <dbReference type="Proteomes" id="UP000640052"/>
    </source>
</evidence>
<evidence type="ECO:0000313" key="3">
    <source>
        <dbReference type="EMBL" id="GIH23140.1"/>
    </source>
</evidence>
<dbReference type="InterPro" id="IPR047603">
    <property type="entry name" value="FxsC_N"/>
</dbReference>
<name>A0A919QAJ7_9ACTN</name>
<dbReference type="NCBIfam" id="TIGR04276">
    <property type="entry name" value="FxsC_Cterm"/>
    <property type="match status" value="1"/>
</dbReference>
<dbReference type="RefSeq" id="WP_239161453.1">
    <property type="nucleotide sequence ID" value="NZ_BOOA01000008.1"/>
</dbReference>
<keyword evidence="4" id="KW-1185">Reference proteome</keyword>
<dbReference type="InterPro" id="IPR026367">
    <property type="entry name" value="FxsC_C"/>
</dbReference>
<gene>
    <name evidence="3" type="ORF">Aph01nite_14500</name>
</gene>